<evidence type="ECO:0000256" key="2">
    <source>
        <dbReference type="ARBA" id="ARBA00023002"/>
    </source>
</evidence>
<accession>A0A5J9UI28</accession>
<dbReference type="SUPFAM" id="SSF51905">
    <property type="entry name" value="FAD/NAD(P)-binding domain"/>
    <property type="match status" value="1"/>
</dbReference>
<dbReference type="PANTHER" id="PTHR43539:SF88">
    <property type="entry name" value="INDOLE-3-PYRUVATE MONOOXYGENASE YUCCA4"/>
    <property type="match status" value="1"/>
</dbReference>
<gene>
    <name evidence="5" type="ORF">EJB05_32669</name>
</gene>
<evidence type="ECO:0000313" key="5">
    <source>
        <dbReference type="EMBL" id="TVU22947.1"/>
    </source>
</evidence>
<dbReference type="Gramene" id="TVU22947">
    <property type="protein sequence ID" value="TVU22947"/>
    <property type="gene ID" value="EJB05_32669"/>
</dbReference>
<dbReference type="Proteomes" id="UP000324897">
    <property type="component" value="Unassembled WGS sequence"/>
</dbReference>
<protein>
    <recommendedName>
        <fullName evidence="3">indole-3-pyruvate monooxygenase</fullName>
        <ecNumber evidence="3">1.14.13.168</ecNumber>
    </recommendedName>
</protein>
<dbReference type="EC" id="1.14.13.168" evidence="3"/>
<dbReference type="OrthoDB" id="66881at2759"/>
<comment type="caution">
    <text evidence="5">The sequence shown here is derived from an EMBL/GenBank/DDBJ whole genome shotgun (WGS) entry which is preliminary data.</text>
</comment>
<organism evidence="5 6">
    <name type="scientific">Eragrostis curvula</name>
    <name type="common">weeping love grass</name>
    <dbReference type="NCBI Taxonomy" id="38414"/>
    <lineage>
        <taxon>Eukaryota</taxon>
        <taxon>Viridiplantae</taxon>
        <taxon>Streptophyta</taxon>
        <taxon>Embryophyta</taxon>
        <taxon>Tracheophyta</taxon>
        <taxon>Spermatophyta</taxon>
        <taxon>Magnoliopsida</taxon>
        <taxon>Liliopsida</taxon>
        <taxon>Poales</taxon>
        <taxon>Poaceae</taxon>
        <taxon>PACMAD clade</taxon>
        <taxon>Chloridoideae</taxon>
        <taxon>Eragrostideae</taxon>
        <taxon>Eragrostidinae</taxon>
        <taxon>Eragrostis</taxon>
    </lineage>
</organism>
<proteinExistence type="inferred from homology"/>
<keyword evidence="6" id="KW-1185">Reference proteome</keyword>
<name>A0A5J9UI28_9POAL</name>
<dbReference type="Gene3D" id="3.50.50.60">
    <property type="entry name" value="FAD/NAD(P)-binding domain"/>
    <property type="match status" value="1"/>
</dbReference>
<evidence type="ECO:0000313" key="6">
    <source>
        <dbReference type="Proteomes" id="UP000324897"/>
    </source>
</evidence>
<keyword evidence="2" id="KW-0560">Oxidoreductase</keyword>
<dbReference type="EMBL" id="RWGY01000026">
    <property type="protein sequence ID" value="TVU22947.1"/>
    <property type="molecule type" value="Genomic_DNA"/>
</dbReference>
<dbReference type="AlphaFoldDB" id="A0A5J9UI28"/>
<evidence type="ECO:0000256" key="1">
    <source>
        <dbReference type="ARBA" id="ARBA00009183"/>
    </source>
</evidence>
<sequence>MELKKVSGKTPVLDVGTIDKIKSGDIRVLPGIQSFQEHGVEFIDGKIVDFDVVILATGYKSNVPFWLKDNGFFSEKNGFPRKPNEWKGQNGLYAIGFSRRGLLGVSMDATKIADDIVQCYHKIDNGRQKSK</sequence>
<dbReference type="GO" id="GO:0050660">
    <property type="term" value="F:flavin adenine dinucleotide binding"/>
    <property type="evidence" value="ECO:0007669"/>
    <property type="project" value="TreeGrafter"/>
</dbReference>
<dbReference type="InterPro" id="IPR050982">
    <property type="entry name" value="Auxin_biosynth/cation_transpt"/>
</dbReference>
<dbReference type="GO" id="GO:0009851">
    <property type="term" value="P:auxin biosynthetic process"/>
    <property type="evidence" value="ECO:0007669"/>
    <property type="project" value="TreeGrafter"/>
</dbReference>
<comment type="similarity">
    <text evidence="1">Belongs to the FMO family.</text>
</comment>
<dbReference type="InterPro" id="IPR036188">
    <property type="entry name" value="FAD/NAD-bd_sf"/>
</dbReference>
<dbReference type="PANTHER" id="PTHR43539">
    <property type="entry name" value="FLAVIN-BINDING MONOOXYGENASE-LIKE PROTEIN (AFU_ORTHOLOGUE AFUA_4G09220)"/>
    <property type="match status" value="1"/>
</dbReference>
<reference evidence="5 6" key="1">
    <citation type="journal article" date="2019" name="Sci. Rep.">
        <title>A high-quality genome of Eragrostis curvula grass provides insights into Poaceae evolution and supports new strategies to enhance forage quality.</title>
        <authorList>
            <person name="Carballo J."/>
            <person name="Santos B.A.C.M."/>
            <person name="Zappacosta D."/>
            <person name="Garbus I."/>
            <person name="Selva J.P."/>
            <person name="Gallo C.A."/>
            <person name="Diaz A."/>
            <person name="Albertini E."/>
            <person name="Caccamo M."/>
            <person name="Echenique V."/>
        </authorList>
    </citation>
    <scope>NUCLEOTIDE SEQUENCE [LARGE SCALE GENOMIC DNA]</scope>
    <source>
        <strain evidence="6">cv. Victoria</strain>
        <tissue evidence="5">Leaf</tissue>
    </source>
</reference>
<dbReference type="GO" id="GO:0103075">
    <property type="term" value="F:indole-3-pyruvate monooxygenase activity"/>
    <property type="evidence" value="ECO:0007669"/>
    <property type="project" value="UniProtKB-EC"/>
</dbReference>
<comment type="catalytic activity">
    <reaction evidence="4">
        <text>indole-3-pyruvate + NADPH + O2 + H(+) = (indol-3-yl)acetate + CO2 + NADP(+) + H2O</text>
        <dbReference type="Rhea" id="RHEA:34331"/>
        <dbReference type="ChEBI" id="CHEBI:15377"/>
        <dbReference type="ChEBI" id="CHEBI:15378"/>
        <dbReference type="ChEBI" id="CHEBI:15379"/>
        <dbReference type="ChEBI" id="CHEBI:16526"/>
        <dbReference type="ChEBI" id="CHEBI:17640"/>
        <dbReference type="ChEBI" id="CHEBI:30854"/>
        <dbReference type="ChEBI" id="CHEBI:57783"/>
        <dbReference type="ChEBI" id="CHEBI:58349"/>
        <dbReference type="EC" id="1.14.13.168"/>
    </reaction>
</comment>
<evidence type="ECO:0000256" key="3">
    <source>
        <dbReference type="ARBA" id="ARBA00039148"/>
    </source>
</evidence>
<evidence type="ECO:0000256" key="4">
    <source>
        <dbReference type="ARBA" id="ARBA00047707"/>
    </source>
</evidence>